<reference evidence="1" key="1">
    <citation type="submission" date="2022-07" db="EMBL/GenBank/DDBJ databases">
        <title>Phylogenomic reconstructions and comparative analyses of Kickxellomycotina fungi.</title>
        <authorList>
            <person name="Reynolds N.K."/>
            <person name="Stajich J.E."/>
            <person name="Barry K."/>
            <person name="Grigoriev I.V."/>
            <person name="Crous P."/>
            <person name="Smith M.E."/>
        </authorList>
    </citation>
    <scope>NUCLEOTIDE SEQUENCE</scope>
    <source>
        <strain evidence="1">BCRC 34489</strain>
    </source>
</reference>
<dbReference type="Proteomes" id="UP001140172">
    <property type="component" value="Unassembled WGS sequence"/>
</dbReference>
<comment type="caution">
    <text evidence="1">The sequence shown here is derived from an EMBL/GenBank/DDBJ whole genome shotgun (WGS) entry which is preliminary data.</text>
</comment>
<dbReference type="OrthoDB" id="5615807at2759"/>
<sequence>MPLWSPVAGQHIAPTPALVALSGTSKHVKALEIDLESVEVTRELAARFEEIFYTTTVIWSTVHLLQIHIRYVTPVQDAQFVPSMLIDSLARHMPNIQAISFTPRSYSSRNSEFCSQLVGRYFSRLRVLNGPTLSAAVVPRVGSTITSLDLAIDNTSELLLPKISAGRLKSLSLRCVPHTFSWKYFTEKEGDAAVWFANLENLRLEFLKRTSAIDGRREDNESTVEVQSFQVSFPRLQIIHADIWPKTECNLFSDARLSRNLRSIVSRDSIDMLAQLLPALELDALRRIHVIVLSNTDKRRFFQVTNRIFGIDMHYAYANMHIKDLGFAISAKMASWQALSILSLESMHFATMVDLIPQLSRLTQMAVRLVDLGPNVSDGQQFDPLEYLKTPTTVLSPLIDSLMIWRLKDTVPHKTAIECIKHMLRRLPALQEFHTGDRKLEDSYKLSQKPQSRLGNMRAKIRLLF</sequence>
<evidence type="ECO:0000313" key="1">
    <source>
        <dbReference type="EMBL" id="KAJ2786456.1"/>
    </source>
</evidence>
<gene>
    <name evidence="1" type="ORF">GGI15_001514</name>
</gene>
<organism evidence="1 2">
    <name type="scientific">Coemansia interrupta</name>
    <dbReference type="NCBI Taxonomy" id="1126814"/>
    <lineage>
        <taxon>Eukaryota</taxon>
        <taxon>Fungi</taxon>
        <taxon>Fungi incertae sedis</taxon>
        <taxon>Zoopagomycota</taxon>
        <taxon>Kickxellomycotina</taxon>
        <taxon>Kickxellomycetes</taxon>
        <taxon>Kickxellales</taxon>
        <taxon>Kickxellaceae</taxon>
        <taxon>Coemansia</taxon>
    </lineage>
</organism>
<proteinExistence type="predicted"/>
<protein>
    <submittedName>
        <fullName evidence="1">Uncharacterized protein</fullName>
    </submittedName>
</protein>
<accession>A0A9W8HIB3</accession>
<evidence type="ECO:0000313" key="2">
    <source>
        <dbReference type="Proteomes" id="UP001140172"/>
    </source>
</evidence>
<keyword evidence="2" id="KW-1185">Reference proteome</keyword>
<dbReference type="EMBL" id="JANBUM010000061">
    <property type="protein sequence ID" value="KAJ2786456.1"/>
    <property type="molecule type" value="Genomic_DNA"/>
</dbReference>
<dbReference type="AlphaFoldDB" id="A0A9W8HIB3"/>
<name>A0A9W8HIB3_9FUNG</name>